<dbReference type="Gene3D" id="3.40.309.10">
    <property type="entry name" value="Aldehyde Dehydrogenase, Chain A, domain 2"/>
    <property type="match status" value="1"/>
</dbReference>
<sequence>MATTTDPLTVHALINGEKVETKDKITRENPSNPEEIVGYAPLNTKEDAVRAIDAADEAFKEWRKTTLDERIERMERAIQKLRDSQKEITEVLSREHGKPIYDAEGELIVSLMWMEHACKTAKDVLGDDVREDENGRTIIKRDPIGVVSAIAPWNYPISLSTIKVAPALLAGNTIVVKPSPLAPLAVTIVLDIIAQEFPPGVLNVLNGEAEVGIELTSNPKVMKIAFTGGTETGRKIMAAAAPTIKKLTLELGGNDPAIVLPSFDVNDEKAMRRMVVSNFLTAGEICMIAKRIYVPRSMHDEFVQKYIEAANKWVRVGDPFNREVTLGPVNNQKQVDFVQELIDDAKSHGAEVTKLGKILDPELFEQGYFMQPTLVTGAKQGDRIVKEEQFGPTVPIVAYEDVDEAVELANDSIFGLTSSVWGDEEEAMEVAARIEAGTTMINTAAIQGLDVRYEFGGVKQSGIGREYGEEGLEAYVHKHVINNPKTKDLPHIPE</sequence>
<evidence type="ECO:0000259" key="6">
    <source>
        <dbReference type="Pfam" id="PF00171"/>
    </source>
</evidence>
<reference evidence="7 8" key="1">
    <citation type="submission" date="2017-02" db="EMBL/GenBank/DDBJ databases">
        <title>The complete genomic sequence of a novel cold adapted crude oil-degrading bacterium Planococcus qaidamina Y42.</title>
        <authorList>
            <person name="Yang R."/>
        </authorList>
    </citation>
    <scope>NUCLEOTIDE SEQUENCE [LARGE SCALE GENOMIC DNA]</scope>
    <source>
        <strain evidence="7 8">Y42</strain>
    </source>
</reference>
<evidence type="ECO:0000256" key="2">
    <source>
        <dbReference type="ARBA" id="ARBA00023002"/>
    </source>
</evidence>
<dbReference type="Pfam" id="PF00171">
    <property type="entry name" value="Aldedh"/>
    <property type="match status" value="1"/>
</dbReference>
<dbReference type="InterPro" id="IPR016161">
    <property type="entry name" value="Ald_DH/histidinol_DH"/>
</dbReference>
<dbReference type="InterPro" id="IPR016163">
    <property type="entry name" value="Ald_DH_C"/>
</dbReference>
<evidence type="ECO:0000256" key="1">
    <source>
        <dbReference type="ARBA" id="ARBA00009986"/>
    </source>
</evidence>
<evidence type="ECO:0000313" key="7">
    <source>
        <dbReference type="EMBL" id="AQQ53599.1"/>
    </source>
</evidence>
<dbReference type="KEGG" id="pmar:B0X71_11285"/>
<evidence type="ECO:0000256" key="4">
    <source>
        <dbReference type="RuleBase" id="RU003345"/>
    </source>
</evidence>
<dbReference type="InterPro" id="IPR044086">
    <property type="entry name" value="LUC3-like"/>
</dbReference>
<dbReference type="PROSITE" id="PS00687">
    <property type="entry name" value="ALDEHYDE_DEHYDR_GLU"/>
    <property type="match status" value="1"/>
</dbReference>
<dbReference type="RefSeq" id="WP_077589496.1">
    <property type="nucleotide sequence ID" value="NZ_CP019640.1"/>
</dbReference>
<protein>
    <submittedName>
        <fullName evidence="7">Aldehyde dehydrogenase</fullName>
    </submittedName>
</protein>
<keyword evidence="5" id="KW-0175">Coiled coil</keyword>
<feature type="active site" evidence="3">
    <location>
        <position position="250"/>
    </location>
</feature>
<dbReference type="EMBL" id="CP019640">
    <property type="protein sequence ID" value="AQQ53599.1"/>
    <property type="molecule type" value="Genomic_DNA"/>
</dbReference>
<evidence type="ECO:0000256" key="3">
    <source>
        <dbReference type="PROSITE-ProRule" id="PRU10007"/>
    </source>
</evidence>
<keyword evidence="8" id="KW-1185">Reference proteome</keyword>
<dbReference type="CDD" id="cd07106">
    <property type="entry name" value="ALDH_AldA-AAD23400"/>
    <property type="match status" value="1"/>
</dbReference>
<evidence type="ECO:0000256" key="5">
    <source>
        <dbReference type="SAM" id="Coils"/>
    </source>
</evidence>
<dbReference type="GO" id="GO:0016620">
    <property type="term" value="F:oxidoreductase activity, acting on the aldehyde or oxo group of donors, NAD or NADP as acceptor"/>
    <property type="evidence" value="ECO:0007669"/>
    <property type="project" value="InterPro"/>
</dbReference>
<organism evidence="7 8">
    <name type="scientific">Planococcus lenghuensis</name>
    <dbReference type="NCBI Taxonomy" id="2213202"/>
    <lineage>
        <taxon>Bacteria</taxon>
        <taxon>Bacillati</taxon>
        <taxon>Bacillota</taxon>
        <taxon>Bacilli</taxon>
        <taxon>Bacillales</taxon>
        <taxon>Caryophanaceae</taxon>
        <taxon>Planococcus</taxon>
    </lineage>
</organism>
<keyword evidence="2 4" id="KW-0560">Oxidoreductase</keyword>
<dbReference type="Proteomes" id="UP000188184">
    <property type="component" value="Chromosome"/>
</dbReference>
<dbReference type="FunFam" id="3.40.605.10:FF:000007">
    <property type="entry name" value="NAD/NADP-dependent betaine aldehyde dehydrogenase"/>
    <property type="match status" value="1"/>
</dbReference>
<dbReference type="SUPFAM" id="SSF53720">
    <property type="entry name" value="ALDH-like"/>
    <property type="match status" value="1"/>
</dbReference>
<comment type="similarity">
    <text evidence="1 4">Belongs to the aldehyde dehydrogenase family.</text>
</comment>
<proteinExistence type="inferred from homology"/>
<dbReference type="AlphaFoldDB" id="A0A1Q2KZH2"/>
<dbReference type="InterPro" id="IPR016162">
    <property type="entry name" value="Ald_DH_N"/>
</dbReference>
<dbReference type="PANTHER" id="PTHR11699">
    <property type="entry name" value="ALDEHYDE DEHYDROGENASE-RELATED"/>
    <property type="match status" value="1"/>
</dbReference>
<feature type="coiled-coil region" evidence="5">
    <location>
        <begin position="64"/>
        <end position="94"/>
    </location>
</feature>
<accession>A0A1Q2KZH2</accession>
<feature type="domain" description="Aldehyde dehydrogenase" evidence="6">
    <location>
        <begin position="23"/>
        <end position="477"/>
    </location>
</feature>
<dbReference type="Gene3D" id="3.40.605.10">
    <property type="entry name" value="Aldehyde Dehydrogenase, Chain A, domain 1"/>
    <property type="match status" value="1"/>
</dbReference>
<gene>
    <name evidence="7" type="ORF">B0X71_11285</name>
</gene>
<dbReference type="InterPro" id="IPR029510">
    <property type="entry name" value="Ald_DH_CS_GLU"/>
</dbReference>
<name>A0A1Q2KZH2_9BACL</name>
<evidence type="ECO:0000313" key="8">
    <source>
        <dbReference type="Proteomes" id="UP000188184"/>
    </source>
</evidence>
<dbReference type="OrthoDB" id="9762913at2"/>
<dbReference type="InterPro" id="IPR015590">
    <property type="entry name" value="Aldehyde_DH_dom"/>
</dbReference>